<keyword evidence="3" id="KW-1185">Reference proteome</keyword>
<accession>A0A399J1Q8</accession>
<dbReference type="RefSeq" id="WP_119398274.1">
    <property type="nucleotide sequence ID" value="NZ_QWJJ01000005.1"/>
</dbReference>
<evidence type="ECO:0000313" key="3">
    <source>
        <dbReference type="Proteomes" id="UP000265848"/>
    </source>
</evidence>
<name>A0A399J1Q8_9RHOB</name>
<reference evidence="2 3" key="1">
    <citation type="submission" date="2018-08" db="EMBL/GenBank/DDBJ databases">
        <title>Pseudooceanicola sediminis CY03 in the family Rhodobacteracea.</title>
        <authorList>
            <person name="Zhang Y.-J."/>
        </authorList>
    </citation>
    <scope>NUCLEOTIDE SEQUENCE [LARGE SCALE GENOMIC DNA]</scope>
    <source>
        <strain evidence="2 3">CY03</strain>
    </source>
</reference>
<sequence length="331" mass="36378">MDTRTHQTSPLSLPTPTDAGGQPRKLGVEVEFGGLGEEKTASLLARETGGTMECQGTDYTVSDTPFGTCKMFIDTAYRKRASGEIAKTALDLARGLVPVELVTDPFDPVALPKLDTLLATMRDAGAYGTERGILLGFGVHLNVQTASDDVAHLWSVVTAFALAEPLLRHNHPIDLSRRVLPFVDPYPRALLDALAEGPPETLHDLAQIYLTYAPSRNHALDMLPIIADFDTSLIREVFGDNHGIGARPAFHYRMPDCRIDDPEWSVSQEWDLWVAIEALAEDHAALNALCAAWRDHRDRLARIPHGWLDRAAEILRDYGHDSLSKRDSAAA</sequence>
<dbReference type="InterPro" id="IPR022025">
    <property type="entry name" value="Amidoligase_2"/>
</dbReference>
<gene>
    <name evidence="2" type="ORF">DL237_06630</name>
</gene>
<feature type="compositionally biased region" description="Polar residues" evidence="1">
    <location>
        <begin position="1"/>
        <end position="15"/>
    </location>
</feature>
<dbReference type="Proteomes" id="UP000265848">
    <property type="component" value="Unassembled WGS sequence"/>
</dbReference>
<evidence type="ECO:0000313" key="2">
    <source>
        <dbReference type="EMBL" id="RII39318.1"/>
    </source>
</evidence>
<dbReference type="EMBL" id="QWJJ01000005">
    <property type="protein sequence ID" value="RII39318.1"/>
    <property type="molecule type" value="Genomic_DNA"/>
</dbReference>
<dbReference type="OrthoDB" id="5597599at2"/>
<evidence type="ECO:0008006" key="4">
    <source>
        <dbReference type="Google" id="ProtNLM"/>
    </source>
</evidence>
<organism evidence="2 3">
    <name type="scientific">Pseudooceanicola sediminis</name>
    <dbReference type="NCBI Taxonomy" id="2211117"/>
    <lineage>
        <taxon>Bacteria</taxon>
        <taxon>Pseudomonadati</taxon>
        <taxon>Pseudomonadota</taxon>
        <taxon>Alphaproteobacteria</taxon>
        <taxon>Rhodobacterales</taxon>
        <taxon>Paracoccaceae</taxon>
        <taxon>Pseudooceanicola</taxon>
    </lineage>
</organism>
<dbReference type="AlphaFoldDB" id="A0A399J1Q8"/>
<dbReference type="Pfam" id="PF12224">
    <property type="entry name" value="Amidoligase_2"/>
    <property type="match status" value="1"/>
</dbReference>
<proteinExistence type="predicted"/>
<protein>
    <recommendedName>
        <fullName evidence="4">Amidoligase enzyme</fullName>
    </recommendedName>
</protein>
<feature type="region of interest" description="Disordered" evidence="1">
    <location>
        <begin position="1"/>
        <end position="24"/>
    </location>
</feature>
<comment type="caution">
    <text evidence="2">The sequence shown here is derived from an EMBL/GenBank/DDBJ whole genome shotgun (WGS) entry which is preliminary data.</text>
</comment>
<evidence type="ECO:0000256" key="1">
    <source>
        <dbReference type="SAM" id="MobiDB-lite"/>
    </source>
</evidence>